<evidence type="ECO:0000313" key="2">
    <source>
        <dbReference type="EMBL" id="MBF9220706.1"/>
    </source>
</evidence>
<sequence>MQNHPTILAQAAALALALLSGNAAHAQMKVASYAAGKPGTDQYEELSFWVNDGKRGGIYYARGKDRNEIKGSYLPKTGMANGASFAVRLADNRVLTVIPSGSQLKVADSAKGTPKTFAWKYEGPVNGVGTFCRECAADEKEAMQLLRSYYLK</sequence>
<dbReference type="EMBL" id="JADQDM010000002">
    <property type="protein sequence ID" value="MBF9220706.1"/>
    <property type="molecule type" value="Genomic_DNA"/>
</dbReference>
<keyword evidence="1" id="KW-0732">Signal</keyword>
<name>A0ABS0I187_9BACT</name>
<feature type="signal peptide" evidence="1">
    <location>
        <begin position="1"/>
        <end position="26"/>
    </location>
</feature>
<reference evidence="2 3" key="1">
    <citation type="submission" date="2020-11" db="EMBL/GenBank/DDBJ databases">
        <authorList>
            <person name="Kim M.K."/>
        </authorList>
    </citation>
    <scope>NUCLEOTIDE SEQUENCE [LARGE SCALE GENOMIC DNA]</scope>
    <source>
        <strain evidence="2 3">BT662</strain>
    </source>
</reference>
<dbReference type="Proteomes" id="UP000618931">
    <property type="component" value="Unassembled WGS sequence"/>
</dbReference>
<dbReference type="RefSeq" id="WP_196292143.1">
    <property type="nucleotide sequence ID" value="NZ_JADQDM010000002.1"/>
</dbReference>
<evidence type="ECO:0000313" key="3">
    <source>
        <dbReference type="Proteomes" id="UP000618931"/>
    </source>
</evidence>
<feature type="chain" id="PRO_5046109249" evidence="1">
    <location>
        <begin position="27"/>
        <end position="152"/>
    </location>
</feature>
<gene>
    <name evidence="2" type="ORF">I2H31_06270</name>
</gene>
<keyword evidence="3" id="KW-1185">Reference proteome</keyword>
<evidence type="ECO:0000256" key="1">
    <source>
        <dbReference type="SAM" id="SignalP"/>
    </source>
</evidence>
<proteinExistence type="predicted"/>
<accession>A0ABS0I187</accession>
<organism evidence="2 3">
    <name type="scientific">Hymenobacter ruricola</name>
    <dbReference type="NCBI Taxonomy" id="2791023"/>
    <lineage>
        <taxon>Bacteria</taxon>
        <taxon>Pseudomonadati</taxon>
        <taxon>Bacteroidota</taxon>
        <taxon>Cytophagia</taxon>
        <taxon>Cytophagales</taxon>
        <taxon>Hymenobacteraceae</taxon>
        <taxon>Hymenobacter</taxon>
    </lineage>
</organism>
<comment type="caution">
    <text evidence="2">The sequence shown here is derived from an EMBL/GenBank/DDBJ whole genome shotgun (WGS) entry which is preliminary data.</text>
</comment>
<protein>
    <submittedName>
        <fullName evidence="2">Uncharacterized protein</fullName>
    </submittedName>
</protein>